<dbReference type="EMBL" id="JANBUY010000093">
    <property type="protein sequence ID" value="KAJ2864268.1"/>
    <property type="molecule type" value="Genomic_DNA"/>
</dbReference>
<evidence type="ECO:0000256" key="7">
    <source>
        <dbReference type="SAM" id="Phobius"/>
    </source>
</evidence>
<feature type="transmembrane region" description="Helical" evidence="7">
    <location>
        <begin position="311"/>
        <end position="332"/>
    </location>
</feature>
<dbReference type="Proteomes" id="UP001140074">
    <property type="component" value="Unassembled WGS sequence"/>
</dbReference>
<proteinExistence type="inferred from homology"/>
<comment type="caution">
    <text evidence="9">The sequence shown here is derived from an EMBL/GenBank/DDBJ whole genome shotgun (WGS) entry which is preliminary data.</text>
</comment>
<name>A0A9W8IIK9_9FUNG</name>
<comment type="subcellular location">
    <subcellularLocation>
        <location evidence="1">Membrane</location>
        <topology evidence="1">Multi-pass membrane protein</topology>
    </subcellularLocation>
</comment>
<dbReference type="PANTHER" id="PTHR43731:SF14">
    <property type="entry name" value="PRESENILIN-ASSOCIATED RHOMBOID-LIKE PROTEIN, MITOCHONDRIAL"/>
    <property type="match status" value="1"/>
</dbReference>
<feature type="domain" description="Peptidase S54 rhomboid" evidence="8">
    <location>
        <begin position="246"/>
        <end position="388"/>
    </location>
</feature>
<dbReference type="GO" id="GO:0006465">
    <property type="term" value="P:signal peptide processing"/>
    <property type="evidence" value="ECO:0007669"/>
    <property type="project" value="TreeGrafter"/>
</dbReference>
<dbReference type="GO" id="GO:0004252">
    <property type="term" value="F:serine-type endopeptidase activity"/>
    <property type="evidence" value="ECO:0007669"/>
    <property type="project" value="InterPro"/>
</dbReference>
<keyword evidence="10" id="KW-1185">Reference proteome</keyword>
<reference evidence="9" key="1">
    <citation type="submission" date="2022-07" db="EMBL/GenBank/DDBJ databases">
        <title>Phylogenomic reconstructions and comparative analyses of Kickxellomycotina fungi.</title>
        <authorList>
            <person name="Reynolds N.K."/>
            <person name="Stajich J.E."/>
            <person name="Barry K."/>
            <person name="Grigoriev I.V."/>
            <person name="Crous P."/>
            <person name="Smith M.E."/>
        </authorList>
    </citation>
    <scope>NUCLEOTIDE SEQUENCE</scope>
    <source>
        <strain evidence="9">RSA 476</strain>
    </source>
</reference>
<evidence type="ECO:0000256" key="4">
    <source>
        <dbReference type="ARBA" id="ARBA00022801"/>
    </source>
</evidence>
<feature type="transmembrane region" description="Helical" evidence="7">
    <location>
        <begin position="372"/>
        <end position="390"/>
    </location>
</feature>
<evidence type="ECO:0000313" key="10">
    <source>
        <dbReference type="Proteomes" id="UP001140074"/>
    </source>
</evidence>
<dbReference type="GO" id="GO:0016020">
    <property type="term" value="C:membrane"/>
    <property type="evidence" value="ECO:0007669"/>
    <property type="project" value="UniProtKB-SubCell"/>
</dbReference>
<organism evidence="9 10">
    <name type="scientific">Coemansia aciculifera</name>
    <dbReference type="NCBI Taxonomy" id="417176"/>
    <lineage>
        <taxon>Eukaryota</taxon>
        <taxon>Fungi</taxon>
        <taxon>Fungi incertae sedis</taxon>
        <taxon>Zoopagomycota</taxon>
        <taxon>Kickxellomycotina</taxon>
        <taxon>Kickxellomycetes</taxon>
        <taxon>Kickxellales</taxon>
        <taxon>Kickxellaceae</taxon>
        <taxon>Coemansia</taxon>
    </lineage>
</organism>
<evidence type="ECO:0000259" key="8">
    <source>
        <dbReference type="Pfam" id="PF01694"/>
    </source>
</evidence>
<evidence type="ECO:0000256" key="6">
    <source>
        <dbReference type="ARBA" id="ARBA00023136"/>
    </source>
</evidence>
<evidence type="ECO:0000256" key="3">
    <source>
        <dbReference type="ARBA" id="ARBA00022692"/>
    </source>
</evidence>
<keyword evidence="5 7" id="KW-1133">Transmembrane helix</keyword>
<protein>
    <recommendedName>
        <fullName evidence="8">Peptidase S54 rhomboid domain-containing protein</fullName>
    </recommendedName>
</protein>
<dbReference type="Pfam" id="PF01694">
    <property type="entry name" value="Rhomboid"/>
    <property type="match status" value="1"/>
</dbReference>
<dbReference type="PANTHER" id="PTHR43731">
    <property type="entry name" value="RHOMBOID PROTEASE"/>
    <property type="match status" value="1"/>
</dbReference>
<dbReference type="InterPro" id="IPR035952">
    <property type="entry name" value="Rhomboid-like_sf"/>
</dbReference>
<evidence type="ECO:0000256" key="5">
    <source>
        <dbReference type="ARBA" id="ARBA00022989"/>
    </source>
</evidence>
<gene>
    <name evidence="9" type="ORF">GGH94_003046</name>
</gene>
<dbReference type="AlphaFoldDB" id="A0A9W8IIK9"/>
<dbReference type="Gene3D" id="1.20.1540.10">
    <property type="entry name" value="Rhomboid-like"/>
    <property type="match status" value="1"/>
</dbReference>
<dbReference type="InterPro" id="IPR022764">
    <property type="entry name" value="Peptidase_S54_rhomboid_dom"/>
</dbReference>
<feature type="transmembrane region" description="Helical" evidence="7">
    <location>
        <begin position="339"/>
        <end position="360"/>
    </location>
</feature>
<dbReference type="SUPFAM" id="SSF144091">
    <property type="entry name" value="Rhomboid-like"/>
    <property type="match status" value="1"/>
</dbReference>
<accession>A0A9W8IIK9</accession>
<comment type="similarity">
    <text evidence="2">Belongs to the peptidase S54 family.</text>
</comment>
<evidence type="ECO:0000313" key="9">
    <source>
        <dbReference type="EMBL" id="KAJ2864268.1"/>
    </source>
</evidence>
<keyword evidence="3 7" id="KW-0812">Transmembrane</keyword>
<evidence type="ECO:0000256" key="2">
    <source>
        <dbReference type="ARBA" id="ARBA00009045"/>
    </source>
</evidence>
<evidence type="ECO:0000256" key="1">
    <source>
        <dbReference type="ARBA" id="ARBA00004141"/>
    </source>
</evidence>
<dbReference type="InterPro" id="IPR050925">
    <property type="entry name" value="Rhomboid_protease_S54"/>
</dbReference>
<keyword evidence="6 7" id="KW-0472">Membrane</keyword>
<keyword evidence="4" id="KW-0378">Hydrolase</keyword>
<sequence>MYGIGLPAVAAFRSPGLSRALQASATPVNLLHNSLSKRPFNLPGTVLGNQRRYAQGRYSRYDQQQHEQSYQDHRYEEEPQWEYRPDGPSGGRVLLLRPIVWTAIFTTSVYYLCTESFIKHREQLRQSSHYYFGRLGNFYGGSTDDSQIADIMRDPKVQSLVGWSHAVTGLGHAKTLSRIARLPDWIPLEVKRTVAAFADRWHTLSRGQRCVYTIAALNTVVLGMWQIPRLLPFMARTFLHDPRTGRSYTLLASSFSHREVWHFAFNTIGLVSFGSVVADAMGTEQFTAFYLSAGVISGLASHLLSPLRAALIIPSLGASGAVYAVVGASMMLNPDSKIALIFLPFVPISISHAFPALLAYDFLGAILGWQKFGHVAHLTGGLLGIAYVQWGMDQWTQLVRAIEAQRAKRLKQNSIER</sequence>